<dbReference type="GO" id="GO:0004176">
    <property type="term" value="F:ATP-dependent peptidase activity"/>
    <property type="evidence" value="ECO:0007669"/>
    <property type="project" value="InterPro"/>
</dbReference>
<keyword evidence="2" id="KW-0645">Protease</keyword>
<evidence type="ECO:0000256" key="6">
    <source>
        <dbReference type="ARBA" id="ARBA00022833"/>
    </source>
</evidence>
<accession>A0A6S6T1C0</accession>
<dbReference type="GO" id="GO:0030163">
    <property type="term" value="P:protein catabolic process"/>
    <property type="evidence" value="ECO:0007669"/>
    <property type="project" value="TreeGrafter"/>
</dbReference>
<evidence type="ECO:0000256" key="5">
    <source>
        <dbReference type="ARBA" id="ARBA00022801"/>
    </source>
</evidence>
<keyword evidence="3" id="KW-0479">Metal-binding</keyword>
<dbReference type="FunFam" id="3.40.50.300:FF:000352">
    <property type="entry name" value="ATP-dependent zinc metalloprotease FTSH 7, chloroplastic"/>
    <property type="match status" value="1"/>
</dbReference>
<keyword evidence="10" id="KW-0472">Membrane</keyword>
<gene>
    <name evidence="12" type="ORF">HELGO_WM16010</name>
</gene>
<comment type="similarity">
    <text evidence="9">Belongs to the AAA ATPase family.</text>
</comment>
<dbReference type="GO" id="GO:0004222">
    <property type="term" value="F:metalloendopeptidase activity"/>
    <property type="evidence" value="ECO:0007669"/>
    <property type="project" value="InterPro"/>
</dbReference>
<evidence type="ECO:0000256" key="10">
    <source>
        <dbReference type="SAM" id="Phobius"/>
    </source>
</evidence>
<evidence type="ECO:0000259" key="11">
    <source>
        <dbReference type="SMART" id="SM00382"/>
    </source>
</evidence>
<dbReference type="AlphaFoldDB" id="A0A6S6T1C0"/>
<dbReference type="EC" id="3.4.24.-" evidence="12"/>
<dbReference type="Gene3D" id="1.20.58.760">
    <property type="entry name" value="Peptidase M41"/>
    <property type="match status" value="1"/>
</dbReference>
<dbReference type="SUPFAM" id="SSF140990">
    <property type="entry name" value="FtsH protease domain-like"/>
    <property type="match status" value="1"/>
</dbReference>
<evidence type="ECO:0000256" key="4">
    <source>
        <dbReference type="ARBA" id="ARBA00022741"/>
    </source>
</evidence>
<dbReference type="Pfam" id="PF00004">
    <property type="entry name" value="AAA"/>
    <property type="match status" value="1"/>
</dbReference>
<keyword evidence="4 9" id="KW-0547">Nucleotide-binding</keyword>
<dbReference type="GO" id="GO:0016887">
    <property type="term" value="F:ATP hydrolysis activity"/>
    <property type="evidence" value="ECO:0007669"/>
    <property type="project" value="InterPro"/>
</dbReference>
<sequence>MVKKMWQSISKNAKIIYIALALLITVLVLSNLNDKTELIDQKRAMQFIESAKLEKVLVKRPYVYLYLEDATYKVPKEAMDLEKLFTQGLVEYHEDSSENMETLIFLLLLAMIIYIFYSIRTSRQVQEKMLLREQEENVQVGNEMQYIKAQHSLVNFADVAGVEGVKEELKEIIDFLKNPQKYREFDISLPKGVLLVGPPGVGKTLIAKAVAGEADVPFFYQSAASFVQIYVGMGAKRVSELFARAKETAPSIIFIDEIDAVGKSRGGQNNEEREATLNQLLTEMDGFEESSGVMVLAATNKIDVLDDALLRAGRFDRRVHIGLPDFEERTATIRLYLQSKRHNVDIEKISRLTIGFNSAALATLINEAALYALRLNKFKIEDEDVEAVREKVLLGKFKIQNFSEHERRIQALYQAAKAITASWLEVEFEKIGILSSHFVPHHNEILSKTVLENELKVLLAGRIATKNHYAELFSNAKDDIKTAKLLARQITEEFFMTEGYSSSPNHSDQILLDATDEVETLLSKLDAVLVIVKEYLLDNESITMEQTKVLINEVF</sequence>
<dbReference type="InterPro" id="IPR003960">
    <property type="entry name" value="ATPase_AAA_CS"/>
</dbReference>
<keyword evidence="12" id="KW-0132">Cell division</keyword>
<name>A0A6S6T1C0_9BACT</name>
<reference evidence="12" key="1">
    <citation type="submission" date="2020-01" db="EMBL/GenBank/DDBJ databases">
        <authorList>
            <person name="Meier V. D."/>
            <person name="Meier V D."/>
        </authorList>
    </citation>
    <scope>NUCLEOTIDE SEQUENCE</scope>
    <source>
        <strain evidence="12">HLG_WM_MAG_04</strain>
    </source>
</reference>
<dbReference type="GO" id="GO:0005524">
    <property type="term" value="F:ATP binding"/>
    <property type="evidence" value="ECO:0007669"/>
    <property type="project" value="UniProtKB-KW"/>
</dbReference>
<dbReference type="GO" id="GO:0005886">
    <property type="term" value="C:plasma membrane"/>
    <property type="evidence" value="ECO:0007669"/>
    <property type="project" value="TreeGrafter"/>
</dbReference>
<keyword evidence="12" id="KW-0131">Cell cycle</keyword>
<feature type="transmembrane region" description="Helical" evidence="10">
    <location>
        <begin position="102"/>
        <end position="119"/>
    </location>
</feature>
<dbReference type="SUPFAM" id="SSF52540">
    <property type="entry name" value="P-loop containing nucleoside triphosphate hydrolases"/>
    <property type="match status" value="1"/>
</dbReference>
<keyword evidence="7 9" id="KW-0067">ATP-binding</keyword>
<evidence type="ECO:0000256" key="2">
    <source>
        <dbReference type="ARBA" id="ARBA00022670"/>
    </source>
</evidence>
<dbReference type="GO" id="GO:0006508">
    <property type="term" value="P:proteolysis"/>
    <property type="evidence" value="ECO:0007669"/>
    <property type="project" value="UniProtKB-KW"/>
</dbReference>
<evidence type="ECO:0000256" key="1">
    <source>
        <dbReference type="ARBA" id="ARBA00001947"/>
    </source>
</evidence>
<evidence type="ECO:0000313" key="12">
    <source>
        <dbReference type="EMBL" id="CAA6809240.1"/>
    </source>
</evidence>
<dbReference type="PROSITE" id="PS00674">
    <property type="entry name" value="AAA"/>
    <property type="match status" value="1"/>
</dbReference>
<feature type="domain" description="AAA+ ATPase" evidence="11">
    <location>
        <begin position="189"/>
        <end position="325"/>
    </location>
</feature>
<keyword evidence="10" id="KW-0812">Transmembrane</keyword>
<dbReference type="PANTHER" id="PTHR23076">
    <property type="entry name" value="METALLOPROTEASE M41 FTSH"/>
    <property type="match status" value="1"/>
</dbReference>
<dbReference type="InterPro" id="IPR037219">
    <property type="entry name" value="Peptidase_M41-like"/>
</dbReference>
<protein>
    <submittedName>
        <fullName evidence="12">Cell division protein FtsH (EC)</fullName>
        <ecNumber evidence="12">3.4.24.-</ecNumber>
    </submittedName>
</protein>
<evidence type="ECO:0000256" key="9">
    <source>
        <dbReference type="RuleBase" id="RU003651"/>
    </source>
</evidence>
<dbReference type="InterPro" id="IPR027417">
    <property type="entry name" value="P-loop_NTPase"/>
</dbReference>
<proteinExistence type="inferred from homology"/>
<dbReference type="SMART" id="SM00382">
    <property type="entry name" value="AAA"/>
    <property type="match status" value="1"/>
</dbReference>
<dbReference type="Pfam" id="PF17862">
    <property type="entry name" value="AAA_lid_3"/>
    <property type="match status" value="1"/>
</dbReference>
<feature type="transmembrane region" description="Helical" evidence="10">
    <location>
        <begin position="12"/>
        <end position="32"/>
    </location>
</feature>
<dbReference type="InterPro" id="IPR003593">
    <property type="entry name" value="AAA+_ATPase"/>
</dbReference>
<dbReference type="GO" id="GO:0051301">
    <property type="term" value="P:cell division"/>
    <property type="evidence" value="ECO:0007669"/>
    <property type="project" value="UniProtKB-KW"/>
</dbReference>
<evidence type="ECO:0000256" key="3">
    <source>
        <dbReference type="ARBA" id="ARBA00022723"/>
    </source>
</evidence>
<comment type="cofactor">
    <cofactor evidence="1">
        <name>Zn(2+)</name>
        <dbReference type="ChEBI" id="CHEBI:29105"/>
    </cofactor>
</comment>
<dbReference type="Gene3D" id="1.10.8.60">
    <property type="match status" value="1"/>
</dbReference>
<evidence type="ECO:0000256" key="7">
    <source>
        <dbReference type="ARBA" id="ARBA00022840"/>
    </source>
</evidence>
<dbReference type="GO" id="GO:0046872">
    <property type="term" value="F:metal ion binding"/>
    <property type="evidence" value="ECO:0007669"/>
    <property type="project" value="UniProtKB-KW"/>
</dbReference>
<keyword evidence="6" id="KW-0862">Zinc</keyword>
<dbReference type="CDD" id="cd19501">
    <property type="entry name" value="RecA-like_FtsH"/>
    <property type="match status" value="1"/>
</dbReference>
<keyword evidence="10" id="KW-1133">Transmembrane helix</keyword>
<dbReference type="InterPro" id="IPR003959">
    <property type="entry name" value="ATPase_AAA_core"/>
</dbReference>
<keyword evidence="5 12" id="KW-0378">Hydrolase</keyword>
<evidence type="ECO:0000256" key="8">
    <source>
        <dbReference type="ARBA" id="ARBA00023049"/>
    </source>
</evidence>
<dbReference type="GO" id="GO:0005737">
    <property type="term" value="C:cytoplasm"/>
    <property type="evidence" value="ECO:0007669"/>
    <property type="project" value="UniProtKB-ARBA"/>
</dbReference>
<dbReference type="InterPro" id="IPR041569">
    <property type="entry name" value="AAA_lid_3"/>
</dbReference>
<dbReference type="PANTHER" id="PTHR23076:SF97">
    <property type="entry name" value="ATP-DEPENDENT ZINC METALLOPROTEASE YME1L1"/>
    <property type="match status" value="1"/>
</dbReference>
<dbReference type="EMBL" id="CACVAX010000022">
    <property type="protein sequence ID" value="CAA6809240.1"/>
    <property type="molecule type" value="Genomic_DNA"/>
</dbReference>
<organism evidence="12">
    <name type="scientific">uncultured Sulfurovum sp</name>
    <dbReference type="NCBI Taxonomy" id="269237"/>
    <lineage>
        <taxon>Bacteria</taxon>
        <taxon>Pseudomonadati</taxon>
        <taxon>Campylobacterota</taxon>
        <taxon>Epsilonproteobacteria</taxon>
        <taxon>Campylobacterales</taxon>
        <taxon>Sulfurovaceae</taxon>
        <taxon>Sulfurovum</taxon>
        <taxon>environmental samples</taxon>
    </lineage>
</organism>
<keyword evidence="8" id="KW-0482">Metalloprotease</keyword>
<dbReference type="Gene3D" id="3.40.50.300">
    <property type="entry name" value="P-loop containing nucleotide triphosphate hydrolases"/>
    <property type="match status" value="1"/>
</dbReference>